<evidence type="ECO:0000256" key="2">
    <source>
        <dbReference type="ARBA" id="ARBA00022475"/>
    </source>
</evidence>
<evidence type="ECO:0000256" key="5">
    <source>
        <dbReference type="ARBA" id="ARBA00023136"/>
    </source>
</evidence>
<protein>
    <recommendedName>
        <fullName evidence="9">Cardiolipin synthase N-terminal domain-containing protein</fullName>
    </recommendedName>
</protein>
<evidence type="ECO:0000313" key="10">
    <source>
        <dbReference type="EMBL" id="AZZ50894.1"/>
    </source>
</evidence>
<keyword evidence="4 8" id="KW-1133">Transmembrane helix</keyword>
<evidence type="ECO:0000256" key="4">
    <source>
        <dbReference type="ARBA" id="ARBA00022989"/>
    </source>
</evidence>
<dbReference type="Pfam" id="PF13396">
    <property type="entry name" value="PLDc_N"/>
    <property type="match status" value="1"/>
</dbReference>
<evidence type="ECO:0000256" key="7">
    <source>
        <dbReference type="SAM" id="MobiDB-lite"/>
    </source>
</evidence>
<sequence>MGFLFSLLTVVLMVLALVDVVRQPDNVVRNLPKIVWILLIVFIPLIGVTIWFLLGHDWKKGEGASFVPGGRTRRPRRSKTPPPPTMVVRPPTKTTEEQLADLEREEAHYARLAEEQRRLREGERPQDA</sequence>
<keyword evidence="5 8" id="KW-0472">Membrane</keyword>
<comment type="subcellular location">
    <subcellularLocation>
        <location evidence="1">Cell membrane</location>
        <topology evidence="1">Multi-pass membrane protein</topology>
    </subcellularLocation>
</comment>
<dbReference type="RefSeq" id="WP_127885999.1">
    <property type="nucleotide sequence ID" value="NZ_CP028137.1"/>
</dbReference>
<dbReference type="KEGG" id="rfs:C1I64_01730"/>
<keyword evidence="3 8" id="KW-0812">Transmembrane</keyword>
<evidence type="ECO:0000259" key="9">
    <source>
        <dbReference type="Pfam" id="PF13396"/>
    </source>
</evidence>
<evidence type="ECO:0000313" key="11">
    <source>
        <dbReference type="Proteomes" id="UP000285317"/>
    </source>
</evidence>
<dbReference type="EMBL" id="CP028137">
    <property type="protein sequence ID" value="AZZ50894.1"/>
    <property type="molecule type" value="Genomic_DNA"/>
</dbReference>
<feature type="region of interest" description="Disordered" evidence="7">
    <location>
        <begin position="62"/>
        <end position="94"/>
    </location>
</feature>
<dbReference type="AlphaFoldDB" id="A0A3Q9UQ88"/>
<feature type="transmembrane region" description="Helical" evidence="8">
    <location>
        <begin position="34"/>
        <end position="54"/>
    </location>
</feature>
<evidence type="ECO:0000256" key="3">
    <source>
        <dbReference type="ARBA" id="ARBA00022692"/>
    </source>
</evidence>
<keyword evidence="2" id="KW-1003">Cell membrane</keyword>
<dbReference type="GO" id="GO:0005886">
    <property type="term" value="C:plasma membrane"/>
    <property type="evidence" value="ECO:0007669"/>
    <property type="project" value="UniProtKB-SubCell"/>
</dbReference>
<feature type="coiled-coil region" evidence="6">
    <location>
        <begin position="95"/>
        <end position="122"/>
    </location>
</feature>
<name>A0A3Q9UQ88_9MICO</name>
<reference evidence="10 11" key="1">
    <citation type="submission" date="2018-03" db="EMBL/GenBank/DDBJ databases">
        <title>Bacteriophage NCPPB3778 and a type I-E CRISPR drive the evolution of the US Biological Select Agent, Rathayibacter toxicus.</title>
        <authorList>
            <person name="Davis E.W.II."/>
            <person name="Tabima J.F."/>
            <person name="Weisberg A.J."/>
            <person name="Dantas Lopes L."/>
            <person name="Wiseman M.S."/>
            <person name="Wiseman M.S."/>
            <person name="Pupko T."/>
            <person name="Belcher M.S."/>
            <person name="Sechler A.J."/>
            <person name="Tancos M.A."/>
            <person name="Schroeder B.K."/>
            <person name="Murray T.D."/>
            <person name="Luster D.G."/>
            <person name="Schneider W.L."/>
            <person name="Rogers E."/>
            <person name="Andreote F.D."/>
            <person name="Grunwald N.J."/>
            <person name="Putnam M.L."/>
            <person name="Chang J.H."/>
        </authorList>
    </citation>
    <scope>NUCLEOTIDE SEQUENCE [LARGE SCALE GENOMIC DNA]</scope>
    <source>
        <strain evidence="10 11">DSM 15932</strain>
    </source>
</reference>
<evidence type="ECO:0000256" key="1">
    <source>
        <dbReference type="ARBA" id="ARBA00004651"/>
    </source>
</evidence>
<keyword evidence="6" id="KW-0175">Coiled coil</keyword>
<feature type="domain" description="Cardiolipin synthase N-terminal" evidence="9">
    <location>
        <begin position="11"/>
        <end position="55"/>
    </location>
</feature>
<organism evidence="10 11">
    <name type="scientific">Rathayibacter festucae DSM 15932</name>
    <dbReference type="NCBI Taxonomy" id="1328866"/>
    <lineage>
        <taxon>Bacteria</taxon>
        <taxon>Bacillati</taxon>
        <taxon>Actinomycetota</taxon>
        <taxon>Actinomycetes</taxon>
        <taxon>Micrococcales</taxon>
        <taxon>Microbacteriaceae</taxon>
        <taxon>Rathayibacter</taxon>
    </lineage>
</organism>
<evidence type="ECO:0000256" key="8">
    <source>
        <dbReference type="SAM" id="Phobius"/>
    </source>
</evidence>
<evidence type="ECO:0000256" key="6">
    <source>
        <dbReference type="SAM" id="Coils"/>
    </source>
</evidence>
<accession>A0A3Q9UQ88</accession>
<gene>
    <name evidence="10" type="ORF">C1I64_01730</name>
</gene>
<dbReference type="InterPro" id="IPR027379">
    <property type="entry name" value="CLS_N"/>
</dbReference>
<dbReference type="Proteomes" id="UP000285317">
    <property type="component" value="Chromosome"/>
</dbReference>
<proteinExistence type="predicted"/>